<keyword evidence="2" id="KW-0547">Nucleotide-binding</keyword>
<evidence type="ECO:0000256" key="6">
    <source>
        <dbReference type="ARBA" id="ARBA00034617"/>
    </source>
</evidence>
<evidence type="ECO:0000313" key="11">
    <source>
        <dbReference type="Proteomes" id="UP000237968"/>
    </source>
</evidence>
<comment type="catalytic activity">
    <reaction evidence="6">
        <text>Couples ATP hydrolysis with the unwinding of duplex DNA by translocating in the 3'-5' direction.</text>
        <dbReference type="EC" id="5.6.2.4"/>
    </reaction>
</comment>
<dbReference type="Proteomes" id="UP000237968">
    <property type="component" value="Unassembled WGS sequence"/>
</dbReference>
<dbReference type="PROSITE" id="PS51194">
    <property type="entry name" value="HELICASE_CTER"/>
    <property type="match status" value="1"/>
</dbReference>
<dbReference type="GO" id="GO:0005737">
    <property type="term" value="C:cytoplasm"/>
    <property type="evidence" value="ECO:0007669"/>
    <property type="project" value="TreeGrafter"/>
</dbReference>
<dbReference type="SUPFAM" id="SSF52540">
    <property type="entry name" value="P-loop containing nucleoside triphosphate hydrolases"/>
    <property type="match status" value="1"/>
</dbReference>
<dbReference type="GO" id="GO:0005524">
    <property type="term" value="F:ATP binding"/>
    <property type="evidence" value="ECO:0007669"/>
    <property type="project" value="UniProtKB-KW"/>
</dbReference>
<accession>A0A2S9XUL1</accession>
<dbReference type="SMART" id="SM00490">
    <property type="entry name" value="HELICc"/>
    <property type="match status" value="1"/>
</dbReference>
<gene>
    <name evidence="10" type="primary">recQ_2</name>
    <name evidence="10" type="ORF">ENSA5_36000</name>
</gene>
<dbReference type="SMART" id="SM00487">
    <property type="entry name" value="DEXDc"/>
    <property type="match status" value="1"/>
</dbReference>
<reference evidence="10 11" key="1">
    <citation type="submission" date="2018-03" db="EMBL/GenBank/DDBJ databases">
        <title>Draft Genome Sequences of the Obligatory Marine Myxobacteria Enhygromyxa salina SWB005.</title>
        <authorList>
            <person name="Poehlein A."/>
            <person name="Moghaddam J.A."/>
            <person name="Harms H."/>
            <person name="Alanjari M."/>
            <person name="Koenig G.M."/>
            <person name="Daniel R."/>
            <person name="Schaeberle T.F."/>
        </authorList>
    </citation>
    <scope>NUCLEOTIDE SEQUENCE [LARGE SCALE GENOMIC DNA]</scope>
    <source>
        <strain evidence="10 11">SWB005</strain>
    </source>
</reference>
<dbReference type="PANTHER" id="PTHR13710:SF105">
    <property type="entry name" value="ATP-DEPENDENT DNA HELICASE Q1"/>
    <property type="match status" value="1"/>
</dbReference>
<comment type="caution">
    <text evidence="10">The sequence shown here is derived from an EMBL/GenBank/DDBJ whole genome shotgun (WGS) entry which is preliminary data.</text>
</comment>
<keyword evidence="10" id="KW-0347">Helicase</keyword>
<dbReference type="GO" id="GO:0005694">
    <property type="term" value="C:chromosome"/>
    <property type="evidence" value="ECO:0007669"/>
    <property type="project" value="TreeGrafter"/>
</dbReference>
<keyword evidence="10" id="KW-0378">Hydrolase</keyword>
<evidence type="ECO:0000256" key="3">
    <source>
        <dbReference type="ARBA" id="ARBA00022840"/>
    </source>
</evidence>
<dbReference type="EC" id="5.6.2.4" evidence="7"/>
<evidence type="ECO:0000256" key="7">
    <source>
        <dbReference type="ARBA" id="ARBA00034808"/>
    </source>
</evidence>
<keyword evidence="11" id="KW-1185">Reference proteome</keyword>
<keyword evidence="5" id="KW-0413">Isomerase</keyword>
<organism evidence="10 11">
    <name type="scientific">Enhygromyxa salina</name>
    <dbReference type="NCBI Taxonomy" id="215803"/>
    <lineage>
        <taxon>Bacteria</taxon>
        <taxon>Pseudomonadati</taxon>
        <taxon>Myxococcota</taxon>
        <taxon>Polyangia</taxon>
        <taxon>Nannocystales</taxon>
        <taxon>Nannocystaceae</taxon>
        <taxon>Enhygromyxa</taxon>
    </lineage>
</organism>
<dbReference type="GO" id="GO:0016787">
    <property type="term" value="F:hydrolase activity"/>
    <property type="evidence" value="ECO:0007669"/>
    <property type="project" value="UniProtKB-KW"/>
</dbReference>
<dbReference type="InterPro" id="IPR001650">
    <property type="entry name" value="Helicase_C-like"/>
</dbReference>
<dbReference type="GO" id="GO:0000724">
    <property type="term" value="P:double-strand break repair via homologous recombination"/>
    <property type="evidence" value="ECO:0007669"/>
    <property type="project" value="TreeGrafter"/>
</dbReference>
<evidence type="ECO:0000256" key="2">
    <source>
        <dbReference type="ARBA" id="ARBA00022741"/>
    </source>
</evidence>
<evidence type="ECO:0000256" key="4">
    <source>
        <dbReference type="ARBA" id="ARBA00023125"/>
    </source>
</evidence>
<evidence type="ECO:0000313" key="10">
    <source>
        <dbReference type="EMBL" id="PRP96524.1"/>
    </source>
</evidence>
<dbReference type="GO" id="GO:0009378">
    <property type="term" value="F:four-way junction helicase activity"/>
    <property type="evidence" value="ECO:0007669"/>
    <property type="project" value="TreeGrafter"/>
</dbReference>
<dbReference type="AlphaFoldDB" id="A0A2S9XUL1"/>
<keyword evidence="4" id="KW-0238">DNA-binding</keyword>
<dbReference type="NCBIfam" id="NF041063">
    <property type="entry name" value="DpdF"/>
    <property type="match status" value="1"/>
</dbReference>
<dbReference type="RefSeq" id="WP_258182909.1">
    <property type="nucleotide sequence ID" value="NZ_PVNK01000165.1"/>
</dbReference>
<evidence type="ECO:0000259" key="9">
    <source>
        <dbReference type="PROSITE" id="PS51194"/>
    </source>
</evidence>
<evidence type="ECO:0000256" key="1">
    <source>
        <dbReference type="ARBA" id="ARBA00005446"/>
    </source>
</evidence>
<dbReference type="PROSITE" id="PS51192">
    <property type="entry name" value="HELICASE_ATP_BIND_1"/>
    <property type="match status" value="1"/>
</dbReference>
<proteinExistence type="inferred from homology"/>
<dbReference type="GO" id="GO:0003677">
    <property type="term" value="F:DNA binding"/>
    <property type="evidence" value="ECO:0007669"/>
    <property type="project" value="UniProtKB-KW"/>
</dbReference>
<protein>
    <recommendedName>
        <fullName evidence="7">DNA 3'-5' helicase</fullName>
        <ecNumber evidence="7">5.6.2.4</ecNumber>
    </recommendedName>
</protein>
<dbReference type="Gene3D" id="3.40.50.300">
    <property type="entry name" value="P-loop containing nucleotide triphosphate hydrolases"/>
    <property type="match status" value="2"/>
</dbReference>
<dbReference type="Pfam" id="PF00270">
    <property type="entry name" value="DEAD"/>
    <property type="match status" value="1"/>
</dbReference>
<dbReference type="EMBL" id="PVNK01000165">
    <property type="protein sequence ID" value="PRP96524.1"/>
    <property type="molecule type" value="Genomic_DNA"/>
</dbReference>
<feature type="domain" description="Helicase C-terminal" evidence="9">
    <location>
        <begin position="375"/>
        <end position="528"/>
    </location>
</feature>
<comment type="similarity">
    <text evidence="1">Belongs to the helicase family. RecQ subfamily.</text>
</comment>
<sequence>MNDFSQLARLLRGWPELDVEAHAFETDNYRRLFTALETSRERPEEIGSGDLAGLVRQVLRGMGRSDAELDVPRTRPWPSRAQWEASGVEVVLSPATHYRVRARPWRPRWIADGDLESTALGEPEVPVETSELPVDPVTAATLGISGYRSPGQAAAIRTVALLEPGQTLVVGLPTGSGKTLAMQMAAIRAAKRGMLSVIVVPTTALAEDQGARMQRRLERSLPDQATYTIAYHGGLDPEDKQALRQRLNTRRQCIVIASPEAVVSGLRPILDRAARQGALAWVVVDEAHMISQWGDDFRPEFQFLAACVSSWREVSPPEQSPRALLLSATLTDESVATMRTLFAHDDARAFHVLVAPELRTEPHYWISEASSVSEREQRVLEAVRHLPRPLLIYTAKRDDAARLHDQLRTGLDLRRAALFRGGDAGTLEGAVKLRQWAEGRLDVVVATSAFGLGMDNSHVRAVIHACIPETVDRFYQEVGRGGRDGRASLSLWLHTGHDLAIAKRLAETQLLGLDRAWDRWSVLKNNGEFVLGQDDCLRVRLDDMPPDLRQENEVNRAWNVRLLTLMARAGLVRLATEQLELPEREPDESDIAYDNRCHQAMNLAFGHAVIHTPVSISKAVFDDRVAATRAQARNYDRRDQERLQDLLHVRRPFNEIFAETYTLKLGPRTVEPLAFGGQCPRTRTARPIPRSRPPIAFSEGLLAERSSQLDLGMRPTPRHVWITYGPPPTNKFKRNSWLGPFRSLLRYLLVRGFLEFAVADGFRDLVEASELPAMSPADFLVLRGLGDRDGFSIEGATELPLPRLSLVSPDTRSGKDLVALTILDRPCHVIVFPESVRDHERPDRLFTDTRPHYRLDRLINQWSL</sequence>
<dbReference type="Pfam" id="PF00271">
    <property type="entry name" value="Helicase_C"/>
    <property type="match status" value="1"/>
</dbReference>
<evidence type="ECO:0000259" key="8">
    <source>
        <dbReference type="PROSITE" id="PS51192"/>
    </source>
</evidence>
<evidence type="ECO:0000256" key="5">
    <source>
        <dbReference type="ARBA" id="ARBA00023235"/>
    </source>
</evidence>
<feature type="domain" description="Helicase ATP-binding" evidence="8">
    <location>
        <begin position="159"/>
        <end position="348"/>
    </location>
</feature>
<dbReference type="GO" id="GO:0043138">
    <property type="term" value="F:3'-5' DNA helicase activity"/>
    <property type="evidence" value="ECO:0007669"/>
    <property type="project" value="UniProtKB-EC"/>
</dbReference>
<dbReference type="InterPro" id="IPR027417">
    <property type="entry name" value="P-loop_NTPase"/>
</dbReference>
<dbReference type="PANTHER" id="PTHR13710">
    <property type="entry name" value="DNA HELICASE RECQ FAMILY MEMBER"/>
    <property type="match status" value="1"/>
</dbReference>
<dbReference type="InterPro" id="IPR014001">
    <property type="entry name" value="Helicase_ATP-bd"/>
</dbReference>
<name>A0A2S9XUL1_9BACT</name>
<dbReference type="InterPro" id="IPR011545">
    <property type="entry name" value="DEAD/DEAH_box_helicase_dom"/>
</dbReference>
<keyword evidence="3" id="KW-0067">ATP-binding</keyword>